<dbReference type="OrthoDB" id="7769384at2759"/>
<dbReference type="Gene3D" id="2.40.40.10">
    <property type="entry name" value="RlpA-like domain"/>
    <property type="match status" value="1"/>
</dbReference>
<dbReference type="InterPro" id="IPR011579">
    <property type="entry name" value="ATPase_dom"/>
</dbReference>
<evidence type="ECO:0000256" key="2">
    <source>
        <dbReference type="ARBA" id="ARBA00023316"/>
    </source>
</evidence>
<evidence type="ECO:0000259" key="4">
    <source>
        <dbReference type="Pfam" id="PF01637"/>
    </source>
</evidence>
<proteinExistence type="inferred from homology"/>
<dbReference type="InterPro" id="IPR027417">
    <property type="entry name" value="P-loop_NTPase"/>
</dbReference>
<keyword evidence="7" id="KW-1185">Reference proteome</keyword>
<reference evidence="6" key="1">
    <citation type="submission" date="2020-08" db="EMBL/GenBank/DDBJ databases">
        <title>Multicomponent nature underlies the extraordinary mechanical properties of spider dragline silk.</title>
        <authorList>
            <person name="Kono N."/>
            <person name="Nakamura H."/>
            <person name="Mori M."/>
            <person name="Yoshida Y."/>
            <person name="Ohtoshi R."/>
            <person name="Malay A.D."/>
            <person name="Moran D.A.P."/>
            <person name="Tomita M."/>
            <person name="Numata K."/>
            <person name="Arakawa K."/>
        </authorList>
    </citation>
    <scope>NUCLEOTIDE SEQUENCE</scope>
</reference>
<evidence type="ECO:0000313" key="6">
    <source>
        <dbReference type="EMBL" id="GFT39946.1"/>
    </source>
</evidence>
<feature type="chain" id="PRO_5036471879" evidence="3">
    <location>
        <begin position="22"/>
        <end position="732"/>
    </location>
</feature>
<dbReference type="EMBL" id="BMAW01063361">
    <property type="protein sequence ID" value="GFT39946.1"/>
    <property type="molecule type" value="Genomic_DNA"/>
</dbReference>
<dbReference type="Pfam" id="PF01637">
    <property type="entry name" value="ATPase_2"/>
    <property type="match status" value="1"/>
</dbReference>
<organism evidence="6 7">
    <name type="scientific">Nephila pilipes</name>
    <name type="common">Giant wood spider</name>
    <name type="synonym">Nephila maculata</name>
    <dbReference type="NCBI Taxonomy" id="299642"/>
    <lineage>
        <taxon>Eukaryota</taxon>
        <taxon>Metazoa</taxon>
        <taxon>Ecdysozoa</taxon>
        <taxon>Arthropoda</taxon>
        <taxon>Chelicerata</taxon>
        <taxon>Arachnida</taxon>
        <taxon>Araneae</taxon>
        <taxon>Araneomorphae</taxon>
        <taxon>Entelegynae</taxon>
        <taxon>Araneoidea</taxon>
        <taxon>Nephilidae</taxon>
        <taxon>Nephila</taxon>
    </lineage>
</organism>
<comment type="caution">
    <text evidence="6">The sequence shown here is derived from an EMBL/GenBank/DDBJ whole genome shotgun (WGS) entry which is preliminary data.</text>
</comment>
<evidence type="ECO:0000313" key="7">
    <source>
        <dbReference type="Proteomes" id="UP000887013"/>
    </source>
</evidence>
<dbReference type="PANTHER" id="PTHR34704">
    <property type="entry name" value="ATPASE"/>
    <property type="match status" value="1"/>
</dbReference>
<accession>A0A8X6TNW5</accession>
<keyword evidence="2" id="KW-0961">Cell wall biogenesis/degradation</keyword>
<dbReference type="InterPro" id="IPR012997">
    <property type="entry name" value="RplA"/>
</dbReference>
<feature type="signal peptide" evidence="3">
    <location>
        <begin position="1"/>
        <end position="21"/>
    </location>
</feature>
<dbReference type="GO" id="GO:0005524">
    <property type="term" value="F:ATP binding"/>
    <property type="evidence" value="ECO:0007669"/>
    <property type="project" value="InterPro"/>
</dbReference>
<dbReference type="GO" id="GO:0016829">
    <property type="term" value="F:lyase activity"/>
    <property type="evidence" value="ECO:0007669"/>
    <property type="project" value="UniProtKB-KW"/>
</dbReference>
<dbReference type="SUPFAM" id="SSF50685">
    <property type="entry name" value="Barwin-like endoglucanases"/>
    <property type="match status" value="1"/>
</dbReference>
<dbReference type="Pfam" id="PF03330">
    <property type="entry name" value="DPBB_1"/>
    <property type="match status" value="1"/>
</dbReference>
<protein>
    <submittedName>
        <fullName evidence="6">Endolytic peptidoglycan transglycosylase RlpA</fullName>
    </submittedName>
</protein>
<dbReference type="InterPro" id="IPR034718">
    <property type="entry name" value="RlpA"/>
</dbReference>
<name>A0A8X6TNW5_NEPPI</name>
<gene>
    <name evidence="6" type="primary">rlpA</name>
    <name evidence="6" type="ORF">NPIL_631971</name>
</gene>
<dbReference type="AlphaFoldDB" id="A0A8X6TNW5"/>
<dbReference type="InterPro" id="IPR009009">
    <property type="entry name" value="RlpA-like_DPBB"/>
</dbReference>
<dbReference type="Gene3D" id="3.40.50.300">
    <property type="entry name" value="P-loop containing nucleotide triphosphate hydrolases"/>
    <property type="match status" value="1"/>
</dbReference>
<dbReference type="SUPFAM" id="SSF52540">
    <property type="entry name" value="P-loop containing nucleoside triphosphate hydrolases"/>
    <property type="match status" value="1"/>
</dbReference>
<dbReference type="NCBIfam" id="TIGR00413">
    <property type="entry name" value="rlpA"/>
    <property type="match status" value="1"/>
</dbReference>
<dbReference type="CDD" id="cd22268">
    <property type="entry name" value="DPBB_RlpA-like"/>
    <property type="match status" value="1"/>
</dbReference>
<dbReference type="GO" id="GO:0071555">
    <property type="term" value="P:cell wall organization"/>
    <property type="evidence" value="ECO:0007669"/>
    <property type="project" value="UniProtKB-KW"/>
</dbReference>
<evidence type="ECO:0000259" key="5">
    <source>
        <dbReference type="Pfam" id="PF03330"/>
    </source>
</evidence>
<dbReference type="InterPro" id="IPR036908">
    <property type="entry name" value="RlpA-like_sf"/>
</dbReference>
<feature type="domain" description="RlpA-like protein double-psi beta-barrel" evidence="5">
    <location>
        <begin position="55"/>
        <end position="143"/>
    </location>
</feature>
<evidence type="ECO:0000256" key="3">
    <source>
        <dbReference type="SAM" id="SignalP"/>
    </source>
</evidence>
<keyword evidence="3" id="KW-0732">Signal</keyword>
<evidence type="ECO:0000256" key="1">
    <source>
        <dbReference type="ARBA" id="ARBA00023239"/>
    </source>
</evidence>
<feature type="domain" description="ATPase" evidence="4">
    <location>
        <begin position="224"/>
        <end position="427"/>
    </location>
</feature>
<keyword evidence="1" id="KW-0456">Lyase</keyword>
<dbReference type="PANTHER" id="PTHR34704:SF1">
    <property type="entry name" value="ATPASE"/>
    <property type="match status" value="1"/>
</dbReference>
<dbReference type="HAMAP" id="MF_02071">
    <property type="entry name" value="RlpA"/>
    <property type="match status" value="1"/>
</dbReference>
<dbReference type="PROSITE" id="PS51257">
    <property type="entry name" value="PROKAR_LIPOPROTEIN"/>
    <property type="match status" value="1"/>
</dbReference>
<dbReference type="Proteomes" id="UP000887013">
    <property type="component" value="Unassembled WGS sequence"/>
</dbReference>
<sequence>MIKNLTFLCLIFGLISSCSFSNRFNCTAGHYKIGSSYTINGITYYPKNCKHYEEIGTASWYGIEDHGTLTANGEVFNRHLISAAHKTLPLPCFALVTNLENGRKLVVRINDRGPFIEGRIIDLSEKAAQVLGFHKVGLAKVKVQYLRKMSEQLIQNTPHYRKQYEKEMQKRHPKQDSAESKGYVAFFKSAHAAKSAASKLRNQGIKNVRLLFKNDQYCVKVSYRQTELKQLLELTEKNTASFVVVKGRRRIGKSRLIQEFGKHFEQYYSFIGLPPEKHTTTSHQLNEFSRQVARQFNTSFARYDDWSDLLWAVGERLLSGKILLLLDEISWMGSKDPTFLGKIKNFWDTQLKNNNKLIFVICGSASSWIEKNILSSTGFVGRISLTLTLGELSLSDCNRFWPKNISAYEKFKVLAVTGGIPKYLEEVNFKHSAEENIKKLCFTKGGFLVEEFDQIFSDLFMRKTAFYKQIVRALSTGAKEQEEICTALNIARHGRISEYLHELELADFIAKDHTWNIQTGTDSRLRKYRLQDNYLRFYLKYIEKNLGKINRDTYSMRSPGEWHTIIGLQFENLVLNNRKSIHNILRIDGIVSENPFFQRKTGAGCQIDYMIQTKFNTLYICEIKFSKNKIGHSIIQEVQKKIDTLKRPKGFSCRPVLIHVNGVSDDVIDSDYFSNIIDFGELLNLSGHWDDIFVFEAKPAITFNTLLSQTNVRTVVDSFAVSHSLTRDPAAG</sequence>